<name>A0A0C9VYD1_SPHS4</name>
<reference evidence="2 3" key="1">
    <citation type="submission" date="2014-06" db="EMBL/GenBank/DDBJ databases">
        <title>Evolutionary Origins and Diversification of the Mycorrhizal Mutualists.</title>
        <authorList>
            <consortium name="DOE Joint Genome Institute"/>
            <consortium name="Mycorrhizal Genomics Consortium"/>
            <person name="Kohler A."/>
            <person name="Kuo A."/>
            <person name="Nagy L.G."/>
            <person name="Floudas D."/>
            <person name="Copeland A."/>
            <person name="Barry K.W."/>
            <person name="Cichocki N."/>
            <person name="Veneault-Fourrey C."/>
            <person name="LaButti K."/>
            <person name="Lindquist E.A."/>
            <person name="Lipzen A."/>
            <person name="Lundell T."/>
            <person name="Morin E."/>
            <person name="Murat C."/>
            <person name="Riley R."/>
            <person name="Ohm R."/>
            <person name="Sun H."/>
            <person name="Tunlid A."/>
            <person name="Henrissat B."/>
            <person name="Grigoriev I.V."/>
            <person name="Hibbett D.S."/>
            <person name="Martin F."/>
        </authorList>
    </citation>
    <scope>NUCLEOTIDE SEQUENCE [LARGE SCALE GENOMIC DNA]</scope>
    <source>
        <strain evidence="2 3">SS14</strain>
    </source>
</reference>
<dbReference type="InterPro" id="IPR051693">
    <property type="entry name" value="UPF0046_metallophosphoest"/>
</dbReference>
<proteinExistence type="predicted"/>
<gene>
    <name evidence="2" type="ORF">M422DRAFT_75393</name>
</gene>
<evidence type="ECO:0000313" key="2">
    <source>
        <dbReference type="EMBL" id="KIJ44000.1"/>
    </source>
</evidence>
<dbReference type="Gene3D" id="3.60.21.10">
    <property type="match status" value="1"/>
</dbReference>
<accession>A0A0C9VYD1</accession>
<dbReference type="PANTHER" id="PTHR12905:SF0">
    <property type="entry name" value="CALCINEURIN-LIKE PHOSPHOESTERASE DOMAIN-CONTAINING PROTEIN"/>
    <property type="match status" value="1"/>
</dbReference>
<dbReference type="CDD" id="cd07379">
    <property type="entry name" value="MPP_239FB"/>
    <property type="match status" value="1"/>
</dbReference>
<dbReference type="InterPro" id="IPR029052">
    <property type="entry name" value="Metallo-depent_PP-like"/>
</dbReference>
<dbReference type="InterPro" id="IPR004843">
    <property type="entry name" value="Calcineurin-like_PHP"/>
</dbReference>
<dbReference type="Proteomes" id="UP000054279">
    <property type="component" value="Unassembled WGS sequence"/>
</dbReference>
<dbReference type="EMBL" id="KN837119">
    <property type="protein sequence ID" value="KIJ44000.1"/>
    <property type="molecule type" value="Genomic_DNA"/>
</dbReference>
<protein>
    <recommendedName>
        <fullName evidence="1">Calcineurin-like phosphoesterase domain-containing protein</fullName>
    </recommendedName>
</protein>
<dbReference type="GO" id="GO:0016787">
    <property type="term" value="F:hydrolase activity"/>
    <property type="evidence" value="ECO:0007669"/>
    <property type="project" value="InterPro"/>
</dbReference>
<sequence>MSLTLSNVHEDYDIKSPPPHPGQSWTRFVCVSDTHSRAYDVPPGDVLLHAGDLSMRGSLGALQKTVKWIKTLPHPVKILIAGNHDVCLDKDLMGQFDPREGKMLQDAIDLVRGEEAQKSGLHYLEYEATSFVCRGRKWKVFGSPAAPFYNYEGAFQYTDEDGAYKIYDQIPLDTDILLTHTPPYGIHDLTKKHKHAGCKYLTEKLQKPWSCRLHIWGHIHEAHGATILKTPGGERVNVNAAIDDSNLPIIVDFRRH</sequence>
<dbReference type="Pfam" id="PF00149">
    <property type="entry name" value="Metallophos"/>
    <property type="match status" value="1"/>
</dbReference>
<evidence type="ECO:0000313" key="3">
    <source>
        <dbReference type="Proteomes" id="UP000054279"/>
    </source>
</evidence>
<dbReference type="OrthoDB" id="630188at2759"/>
<keyword evidence="3" id="KW-1185">Reference proteome</keyword>
<organism evidence="2 3">
    <name type="scientific">Sphaerobolus stellatus (strain SS14)</name>
    <dbReference type="NCBI Taxonomy" id="990650"/>
    <lineage>
        <taxon>Eukaryota</taxon>
        <taxon>Fungi</taxon>
        <taxon>Dikarya</taxon>
        <taxon>Basidiomycota</taxon>
        <taxon>Agaricomycotina</taxon>
        <taxon>Agaricomycetes</taxon>
        <taxon>Phallomycetidae</taxon>
        <taxon>Geastrales</taxon>
        <taxon>Sphaerobolaceae</taxon>
        <taxon>Sphaerobolus</taxon>
    </lineage>
</organism>
<dbReference type="HOGENOM" id="CLU_041441_4_0_1"/>
<evidence type="ECO:0000259" key="1">
    <source>
        <dbReference type="Pfam" id="PF00149"/>
    </source>
</evidence>
<dbReference type="AlphaFoldDB" id="A0A0C9VYD1"/>
<dbReference type="SUPFAM" id="SSF56300">
    <property type="entry name" value="Metallo-dependent phosphatases"/>
    <property type="match status" value="1"/>
</dbReference>
<dbReference type="PANTHER" id="PTHR12905">
    <property type="entry name" value="METALLOPHOSPHOESTERASE"/>
    <property type="match status" value="1"/>
</dbReference>
<feature type="domain" description="Calcineurin-like phosphoesterase" evidence="1">
    <location>
        <begin position="27"/>
        <end position="221"/>
    </location>
</feature>